<gene>
    <name evidence="7" type="ORF">RHODO2019_17400</name>
</gene>
<evidence type="ECO:0000256" key="2">
    <source>
        <dbReference type="ARBA" id="ARBA00022857"/>
    </source>
</evidence>
<keyword evidence="2 4" id="KW-0521">NADP</keyword>
<dbReference type="SUPFAM" id="SSF48179">
    <property type="entry name" value="6-phosphogluconate dehydrogenase C-terminal domain-like"/>
    <property type="match status" value="1"/>
</dbReference>
<accession>A0ABY6NZL7</accession>
<evidence type="ECO:0000256" key="4">
    <source>
        <dbReference type="RuleBase" id="RU362068"/>
    </source>
</evidence>
<dbReference type="NCBIfam" id="TIGR00745">
    <property type="entry name" value="apbA_panE"/>
    <property type="match status" value="1"/>
</dbReference>
<dbReference type="InterPro" id="IPR036291">
    <property type="entry name" value="NAD(P)-bd_dom_sf"/>
</dbReference>
<dbReference type="Gene3D" id="1.10.1040.10">
    <property type="entry name" value="N-(1-d-carboxylethyl)-l-norvaline Dehydrogenase, domain 2"/>
    <property type="match status" value="1"/>
</dbReference>
<reference evidence="7" key="1">
    <citation type="submission" date="2022-10" db="EMBL/GenBank/DDBJ databases">
        <title>Rhodococcus sp.75.</title>
        <authorList>
            <person name="Sun M."/>
        </authorList>
    </citation>
    <scope>NUCLEOTIDE SEQUENCE</scope>
    <source>
        <strain evidence="7">75</strain>
    </source>
</reference>
<dbReference type="EC" id="1.1.1.169" evidence="4"/>
<proteinExistence type="inferred from homology"/>
<feature type="domain" description="Ketopantoate reductase C-terminal" evidence="6">
    <location>
        <begin position="165"/>
        <end position="287"/>
    </location>
</feature>
<dbReference type="NCBIfam" id="NF005091">
    <property type="entry name" value="PRK06522.2-2"/>
    <property type="match status" value="1"/>
</dbReference>
<comment type="pathway">
    <text evidence="4">Cofactor biosynthesis; (R)-pantothenate biosynthesis; (R)-pantoate from 3-methyl-2-oxobutanoate: step 2/2.</text>
</comment>
<protein>
    <recommendedName>
        <fullName evidence="4">2-dehydropantoate 2-reductase</fullName>
        <ecNumber evidence="4">1.1.1.169</ecNumber>
    </recommendedName>
    <alternativeName>
        <fullName evidence="4">Ketopantoate reductase</fullName>
    </alternativeName>
</protein>
<dbReference type="InterPro" id="IPR003710">
    <property type="entry name" value="ApbA"/>
</dbReference>
<dbReference type="RefSeq" id="WP_265382956.1">
    <property type="nucleotide sequence ID" value="NZ_CP110615.1"/>
</dbReference>
<feature type="domain" description="Ketopantoate reductase N-terminal" evidence="5">
    <location>
        <begin position="3"/>
        <end position="134"/>
    </location>
</feature>
<dbReference type="InterPro" id="IPR013332">
    <property type="entry name" value="KPR_N"/>
</dbReference>
<evidence type="ECO:0000259" key="5">
    <source>
        <dbReference type="Pfam" id="PF02558"/>
    </source>
</evidence>
<dbReference type="InterPro" id="IPR013752">
    <property type="entry name" value="KPA_reductase"/>
</dbReference>
<dbReference type="EMBL" id="CP110615">
    <property type="protein sequence ID" value="UZJ24850.1"/>
    <property type="molecule type" value="Genomic_DNA"/>
</dbReference>
<dbReference type="Pfam" id="PF02558">
    <property type="entry name" value="ApbA"/>
    <property type="match status" value="1"/>
</dbReference>
<evidence type="ECO:0000313" key="8">
    <source>
        <dbReference type="Proteomes" id="UP001164965"/>
    </source>
</evidence>
<keyword evidence="8" id="KW-1185">Reference proteome</keyword>
<evidence type="ECO:0000259" key="6">
    <source>
        <dbReference type="Pfam" id="PF08546"/>
    </source>
</evidence>
<sequence>MSVAIIGTGAVAGLCVSWLERAGAGPVAVCGRTPLERFTITGDGAGGTDVRTIAVLPPPDAPVDWVLLTVKAQDTASTAPWLDQLVGPGTVVVVLQNGVDHVERVQPLVADAEVLPVLVMAAAERTGPGAVTHRIGSLLVTAQNPAAQRLSELFDGGATVHQDPDLLTAAWRKLLVNVGGNCITALTGRRAEVLRVPEVRELCRAVLTETAAAGRSVGALLTDADVDGTLRLYDSYPDDNGSSMYYDRMSGRPLEHELIPGAVVRAAERGGVDVPVTRAIWALTKAVSVGSAGA</sequence>
<dbReference type="PANTHER" id="PTHR21708:SF26">
    <property type="entry name" value="2-DEHYDROPANTOATE 2-REDUCTASE"/>
    <property type="match status" value="1"/>
</dbReference>
<dbReference type="Gene3D" id="3.40.50.720">
    <property type="entry name" value="NAD(P)-binding Rossmann-like Domain"/>
    <property type="match status" value="1"/>
</dbReference>
<dbReference type="InterPro" id="IPR013328">
    <property type="entry name" value="6PGD_dom2"/>
</dbReference>
<keyword evidence="3 4" id="KW-0560">Oxidoreductase</keyword>
<evidence type="ECO:0000256" key="3">
    <source>
        <dbReference type="ARBA" id="ARBA00023002"/>
    </source>
</evidence>
<name>A0ABY6NZL7_9NOCA</name>
<comment type="catalytic activity">
    <reaction evidence="4">
        <text>(R)-pantoate + NADP(+) = 2-dehydropantoate + NADPH + H(+)</text>
        <dbReference type="Rhea" id="RHEA:16233"/>
        <dbReference type="ChEBI" id="CHEBI:11561"/>
        <dbReference type="ChEBI" id="CHEBI:15378"/>
        <dbReference type="ChEBI" id="CHEBI:15980"/>
        <dbReference type="ChEBI" id="CHEBI:57783"/>
        <dbReference type="ChEBI" id="CHEBI:58349"/>
        <dbReference type="EC" id="1.1.1.169"/>
    </reaction>
</comment>
<keyword evidence="4" id="KW-0566">Pantothenate biosynthesis</keyword>
<dbReference type="GO" id="GO:0008677">
    <property type="term" value="F:2-dehydropantoate 2-reductase activity"/>
    <property type="evidence" value="ECO:0007669"/>
    <property type="project" value="UniProtKB-EC"/>
</dbReference>
<comment type="function">
    <text evidence="4">Catalyzes the NADPH-dependent reduction of ketopantoate into pantoic acid.</text>
</comment>
<dbReference type="InterPro" id="IPR008927">
    <property type="entry name" value="6-PGluconate_DH-like_C_sf"/>
</dbReference>
<dbReference type="Pfam" id="PF08546">
    <property type="entry name" value="ApbA_C"/>
    <property type="match status" value="1"/>
</dbReference>
<dbReference type="SUPFAM" id="SSF51735">
    <property type="entry name" value="NAD(P)-binding Rossmann-fold domains"/>
    <property type="match status" value="1"/>
</dbReference>
<evidence type="ECO:0000313" key="7">
    <source>
        <dbReference type="EMBL" id="UZJ24850.1"/>
    </source>
</evidence>
<evidence type="ECO:0000256" key="1">
    <source>
        <dbReference type="ARBA" id="ARBA00007870"/>
    </source>
</evidence>
<comment type="similarity">
    <text evidence="1 4">Belongs to the ketopantoate reductase family.</text>
</comment>
<dbReference type="InterPro" id="IPR051402">
    <property type="entry name" value="KPR-Related"/>
</dbReference>
<dbReference type="PANTHER" id="PTHR21708">
    <property type="entry name" value="PROBABLE 2-DEHYDROPANTOATE 2-REDUCTASE"/>
    <property type="match status" value="1"/>
</dbReference>
<dbReference type="Proteomes" id="UP001164965">
    <property type="component" value="Chromosome"/>
</dbReference>
<organism evidence="7 8">
    <name type="scientific">Rhodococcus antarcticus</name>
    <dbReference type="NCBI Taxonomy" id="2987751"/>
    <lineage>
        <taxon>Bacteria</taxon>
        <taxon>Bacillati</taxon>
        <taxon>Actinomycetota</taxon>
        <taxon>Actinomycetes</taxon>
        <taxon>Mycobacteriales</taxon>
        <taxon>Nocardiaceae</taxon>
        <taxon>Rhodococcus</taxon>
    </lineage>
</organism>